<feature type="region of interest" description="NMP" evidence="4">
    <location>
        <begin position="30"/>
        <end position="59"/>
    </location>
</feature>
<dbReference type="EMBL" id="CP014855">
    <property type="protein sequence ID" value="ASJ01008.1"/>
    <property type="molecule type" value="Genomic_DNA"/>
</dbReference>
<dbReference type="InterPro" id="IPR027417">
    <property type="entry name" value="P-loop_NTPase"/>
</dbReference>
<evidence type="ECO:0000256" key="4">
    <source>
        <dbReference type="HAMAP-Rule" id="MF_00235"/>
    </source>
</evidence>
<dbReference type="InterPro" id="IPR006259">
    <property type="entry name" value="Adenyl_kin_sub"/>
</dbReference>
<name>A0A2Z2MGD4_THEGO</name>
<feature type="binding site" evidence="4">
    <location>
        <position position="90"/>
    </location>
    <ligand>
        <name>AMP</name>
        <dbReference type="ChEBI" id="CHEBI:456215"/>
    </ligand>
</feature>
<proteinExistence type="inferred from homology"/>
<dbReference type="Proteomes" id="UP000250134">
    <property type="component" value="Chromosome"/>
</dbReference>
<evidence type="ECO:0000259" key="7">
    <source>
        <dbReference type="Pfam" id="PF05191"/>
    </source>
</evidence>
<dbReference type="AlphaFoldDB" id="A0A2Z2MGD4"/>
<dbReference type="GO" id="GO:0008270">
    <property type="term" value="F:zinc ion binding"/>
    <property type="evidence" value="ECO:0007669"/>
    <property type="project" value="UniProtKB-UniRule"/>
</dbReference>
<feature type="binding site" evidence="4">
    <location>
        <position position="151"/>
    </location>
    <ligand>
        <name>Zn(2+)</name>
        <dbReference type="ChEBI" id="CHEBI:29105"/>
        <note>structural</note>
    </ligand>
</feature>
<dbReference type="GO" id="GO:0044209">
    <property type="term" value="P:AMP salvage"/>
    <property type="evidence" value="ECO:0007669"/>
    <property type="project" value="UniProtKB-UniRule"/>
</dbReference>
<dbReference type="GO" id="GO:0004017">
    <property type="term" value="F:AMP kinase activity"/>
    <property type="evidence" value="ECO:0007669"/>
    <property type="project" value="UniProtKB-UniRule"/>
</dbReference>
<dbReference type="PANTHER" id="PTHR23359">
    <property type="entry name" value="NUCLEOTIDE KINASE"/>
    <property type="match status" value="1"/>
</dbReference>
<dbReference type="Pfam" id="PF05191">
    <property type="entry name" value="ADK_lid"/>
    <property type="match status" value="1"/>
</dbReference>
<feature type="binding site" evidence="4">
    <location>
        <begin position="83"/>
        <end position="86"/>
    </location>
    <ligand>
        <name>AMP</name>
        <dbReference type="ChEBI" id="CHEBI:456215"/>
    </ligand>
</feature>
<feature type="binding site" evidence="4">
    <location>
        <position position="128"/>
    </location>
    <ligand>
        <name>Zn(2+)</name>
        <dbReference type="ChEBI" id="CHEBI:29105"/>
        <note>structural</note>
    </ligand>
</feature>
<dbReference type="Pfam" id="PF00406">
    <property type="entry name" value="ADK"/>
    <property type="match status" value="1"/>
</dbReference>
<feature type="binding site" evidence="4">
    <location>
        <begin position="134"/>
        <end position="135"/>
    </location>
    <ligand>
        <name>ATP</name>
        <dbReference type="ChEBI" id="CHEBI:30616"/>
    </ligand>
</feature>
<feature type="binding site" evidence="4">
    <location>
        <position position="31"/>
    </location>
    <ligand>
        <name>AMP</name>
        <dbReference type="ChEBI" id="CHEBI:456215"/>
    </ligand>
</feature>
<dbReference type="HAMAP" id="MF_00235">
    <property type="entry name" value="Adenylate_kinase_Adk"/>
    <property type="match status" value="1"/>
</dbReference>
<dbReference type="GO" id="GO:0005524">
    <property type="term" value="F:ATP binding"/>
    <property type="evidence" value="ECO:0007669"/>
    <property type="project" value="UniProtKB-UniRule"/>
</dbReference>
<dbReference type="NCBIfam" id="TIGR01351">
    <property type="entry name" value="adk"/>
    <property type="match status" value="1"/>
</dbReference>
<comment type="domain">
    <text evidence="4">Consists of three domains, a large central CORE domain and two small peripheral domains, NMPbind and LID, which undergo movements during catalysis. The LID domain closes over the site of phosphoryl transfer upon ATP binding. Assembling and dissambling the active center during each catalytic cycle provides an effective means to prevent ATP hydrolysis. Some bacteria have evolved a zinc-coordinating structure that stabilizes the LID domain.</text>
</comment>
<dbReference type="UniPathway" id="UPA00588">
    <property type="reaction ID" value="UER00649"/>
</dbReference>
<dbReference type="InterPro" id="IPR007862">
    <property type="entry name" value="Adenylate_kinase_lid-dom"/>
</dbReference>
<feature type="binding site" evidence="4">
    <location>
        <position position="125"/>
    </location>
    <ligand>
        <name>ATP</name>
        <dbReference type="ChEBI" id="CHEBI:30616"/>
    </ligand>
</feature>
<keyword evidence="4" id="KW-0963">Cytoplasm</keyword>
<feature type="binding site" evidence="4">
    <location>
        <position position="148"/>
    </location>
    <ligand>
        <name>Zn(2+)</name>
        <dbReference type="ChEBI" id="CHEBI:29105"/>
        <note>structural</note>
    </ligand>
</feature>
<organism evidence="8 9">
    <name type="scientific">Thermococcus gorgonarius</name>
    <dbReference type="NCBI Taxonomy" id="71997"/>
    <lineage>
        <taxon>Archaea</taxon>
        <taxon>Methanobacteriati</taxon>
        <taxon>Methanobacteriota</taxon>
        <taxon>Thermococci</taxon>
        <taxon>Thermococcales</taxon>
        <taxon>Thermococcaceae</taxon>
        <taxon>Thermococcus</taxon>
    </lineage>
</organism>
<keyword evidence="4 6" id="KW-0067">ATP-binding</keyword>
<evidence type="ECO:0000256" key="1">
    <source>
        <dbReference type="ARBA" id="ARBA00022679"/>
    </source>
</evidence>
<dbReference type="Gene3D" id="3.40.50.300">
    <property type="entry name" value="P-loop containing nucleotide triphosphate hydrolases"/>
    <property type="match status" value="1"/>
</dbReference>
<feature type="binding site" evidence="4">
    <location>
        <position position="131"/>
    </location>
    <ligand>
        <name>Zn(2+)</name>
        <dbReference type="ChEBI" id="CHEBI:29105"/>
        <note>structural</note>
    </ligand>
</feature>
<dbReference type="KEGG" id="tgg:A3K92_05700"/>
<dbReference type="GO" id="GO:0005737">
    <property type="term" value="C:cytoplasm"/>
    <property type="evidence" value="ECO:0007669"/>
    <property type="project" value="UniProtKB-SubCell"/>
</dbReference>
<evidence type="ECO:0000313" key="8">
    <source>
        <dbReference type="EMBL" id="ASJ01008.1"/>
    </source>
</evidence>
<keyword evidence="4" id="KW-0862">Zinc</keyword>
<keyword evidence="4" id="KW-0479">Metal-binding</keyword>
<dbReference type="PRINTS" id="PR00094">
    <property type="entry name" value="ADENYLTKNASE"/>
</dbReference>
<feature type="domain" description="Adenylate kinase active site lid" evidence="7">
    <location>
        <begin position="125"/>
        <end position="160"/>
    </location>
</feature>
<keyword evidence="2 4" id="KW-0547">Nucleotide-binding</keyword>
<keyword evidence="1 4" id="KW-0808">Transferase</keyword>
<keyword evidence="9" id="KW-1185">Reference proteome</keyword>
<comment type="subunit">
    <text evidence="4 6">Monomer.</text>
</comment>
<reference evidence="8 9" key="1">
    <citation type="submission" date="2016-03" db="EMBL/GenBank/DDBJ databases">
        <title>Complete genome sequence of Thermococcus gorgonarius.</title>
        <authorList>
            <person name="Oger P.M."/>
        </authorList>
    </citation>
    <scope>NUCLEOTIDE SEQUENCE [LARGE SCALE GENOMIC DNA]</scope>
    <source>
        <strain evidence="8 9">W-12</strain>
    </source>
</reference>
<feature type="binding site" evidence="4">
    <location>
        <position position="36"/>
    </location>
    <ligand>
        <name>AMP</name>
        <dbReference type="ChEBI" id="CHEBI:456215"/>
    </ligand>
</feature>
<sequence length="224" mass="26041">MNILIFGPPGSGKSTHSRRIVEDYGLTYISSGDLIRHEIERKSSLGLEMEAYLSRGDLIPDTIVNTLIISKLRRQRENFILDGYPRTPEQVIALENYLYDHGIKLDLALEIFIDEETSIERISGRRICPNCGAVYHVKYNPPKVPGVCDLCGSKLIQRPDDREDVVRKRYRIYTKNMEPIIKFYRGKGIYVRVDGDGSIEEVWKRIKPLLDYIRSREEKRKEHE</sequence>
<evidence type="ECO:0000256" key="3">
    <source>
        <dbReference type="ARBA" id="ARBA00022777"/>
    </source>
</evidence>
<comment type="function">
    <text evidence="4">Catalyzes the reversible transfer of the terminal phosphate group between ATP and AMP. Plays an important role in cellular energy homeostasis and in adenine nucleotide metabolism.</text>
</comment>
<dbReference type="NCBIfam" id="NF001387">
    <property type="entry name" value="PRK00279.2-5"/>
    <property type="match status" value="1"/>
</dbReference>
<evidence type="ECO:0000313" key="9">
    <source>
        <dbReference type="Proteomes" id="UP000250134"/>
    </source>
</evidence>
<dbReference type="PROSITE" id="PS00113">
    <property type="entry name" value="ADENYLATE_KINASE"/>
    <property type="match status" value="1"/>
</dbReference>
<dbReference type="GeneID" id="33332025"/>
<feature type="binding site" evidence="4">
    <location>
        <begin position="57"/>
        <end position="59"/>
    </location>
    <ligand>
        <name>AMP</name>
        <dbReference type="ChEBI" id="CHEBI:456215"/>
    </ligand>
</feature>
<dbReference type="InterPro" id="IPR000850">
    <property type="entry name" value="Adenylat/UMP-CMP_kin"/>
</dbReference>
<gene>
    <name evidence="4" type="primary">adk</name>
    <name evidence="8" type="ORF">A3K92_05700</name>
</gene>
<feature type="binding site" evidence="4">
    <location>
        <position position="158"/>
    </location>
    <ligand>
        <name>AMP</name>
        <dbReference type="ChEBI" id="CHEBI:456215"/>
    </ligand>
</feature>
<dbReference type="FunFam" id="3.40.50.300:FF:000106">
    <property type="entry name" value="Adenylate kinase mitochondrial"/>
    <property type="match status" value="1"/>
</dbReference>
<feature type="binding site" evidence="4">
    <location>
        <begin position="10"/>
        <end position="15"/>
    </location>
    <ligand>
        <name>ATP</name>
        <dbReference type="ChEBI" id="CHEBI:30616"/>
    </ligand>
</feature>
<accession>A0A2Z2MGD4</accession>
<dbReference type="OrthoDB" id="31230at2157"/>
<comment type="catalytic activity">
    <reaction evidence="4 6">
        <text>AMP + ATP = 2 ADP</text>
        <dbReference type="Rhea" id="RHEA:12973"/>
        <dbReference type="ChEBI" id="CHEBI:30616"/>
        <dbReference type="ChEBI" id="CHEBI:456215"/>
        <dbReference type="ChEBI" id="CHEBI:456216"/>
        <dbReference type="EC" id="2.7.4.3"/>
    </reaction>
</comment>
<evidence type="ECO:0000256" key="5">
    <source>
        <dbReference type="RuleBase" id="RU003330"/>
    </source>
</evidence>
<dbReference type="InterPro" id="IPR033690">
    <property type="entry name" value="Adenylat_kinase_CS"/>
</dbReference>
<feature type="region of interest" description="LID" evidence="4">
    <location>
        <begin position="124"/>
        <end position="161"/>
    </location>
</feature>
<dbReference type="SUPFAM" id="SSF52540">
    <property type="entry name" value="P-loop containing nucleoside triphosphate hydrolases"/>
    <property type="match status" value="1"/>
</dbReference>
<dbReference type="EC" id="2.7.4.3" evidence="4 6"/>
<protein>
    <recommendedName>
        <fullName evidence="4 6">Adenylate kinase</fullName>
        <shortName evidence="4">AK</shortName>
        <ecNumber evidence="4 6">2.7.4.3</ecNumber>
    </recommendedName>
    <alternativeName>
        <fullName evidence="4">ATP-AMP transphosphorylase</fullName>
    </alternativeName>
    <alternativeName>
        <fullName evidence="4">ATP:AMP phosphotransferase</fullName>
    </alternativeName>
    <alternativeName>
        <fullName evidence="4">Adenylate monophosphate kinase</fullName>
    </alternativeName>
</protein>
<dbReference type="RefSeq" id="WP_088885347.1">
    <property type="nucleotide sequence ID" value="NZ_CP014855.1"/>
</dbReference>
<evidence type="ECO:0000256" key="6">
    <source>
        <dbReference type="RuleBase" id="RU003331"/>
    </source>
</evidence>
<keyword evidence="4" id="KW-0545">Nucleotide biosynthesis</keyword>
<dbReference type="CDD" id="cd01428">
    <property type="entry name" value="ADK"/>
    <property type="match status" value="1"/>
</dbReference>
<keyword evidence="3 4" id="KW-0418">Kinase</keyword>
<comment type="pathway">
    <text evidence="4">Purine metabolism; AMP biosynthesis via salvage pathway; AMP from ADP: step 1/1.</text>
</comment>
<comment type="subcellular location">
    <subcellularLocation>
        <location evidence="4 6">Cytoplasm</location>
    </subcellularLocation>
</comment>
<feature type="binding site" evidence="4">
    <location>
        <position position="169"/>
    </location>
    <ligand>
        <name>AMP</name>
        <dbReference type="ChEBI" id="CHEBI:456215"/>
    </ligand>
</feature>
<feature type="binding site" evidence="4">
    <location>
        <position position="197"/>
    </location>
    <ligand>
        <name>ATP</name>
        <dbReference type="ChEBI" id="CHEBI:30616"/>
    </ligand>
</feature>
<comment type="similarity">
    <text evidence="4 5">Belongs to the adenylate kinase family.</text>
</comment>
<evidence type="ECO:0000256" key="2">
    <source>
        <dbReference type="ARBA" id="ARBA00022741"/>
    </source>
</evidence>